<protein>
    <submittedName>
        <fullName evidence="6">TetR family transcriptional regulator</fullName>
    </submittedName>
</protein>
<keyword evidence="2 4" id="KW-0238">DNA-binding</keyword>
<evidence type="ECO:0000256" key="2">
    <source>
        <dbReference type="ARBA" id="ARBA00023125"/>
    </source>
</evidence>
<dbReference type="InterPro" id="IPR050109">
    <property type="entry name" value="HTH-type_TetR-like_transc_reg"/>
</dbReference>
<reference evidence="6 7" key="1">
    <citation type="submission" date="2016-11" db="EMBL/GenBank/DDBJ databases">
        <title>Trade-off between light-utilization and light-protection in marine flavobacteria.</title>
        <authorList>
            <person name="Kumagai Y."/>
        </authorList>
    </citation>
    <scope>NUCLEOTIDE SEQUENCE [LARGE SCALE GENOMIC DNA]</scope>
    <source>
        <strain evidence="6 7">NBRC 107125</strain>
    </source>
</reference>
<name>A0A1X9NEL2_9GAMM</name>
<dbReference type="PANTHER" id="PTHR30055">
    <property type="entry name" value="HTH-TYPE TRANSCRIPTIONAL REGULATOR RUTR"/>
    <property type="match status" value="1"/>
</dbReference>
<sequence length="203" mass="22941">MPTTTPRRSRAGRRDSRGDKRRRLIFKSLHDCILAQGYVKTTLADVAKGADMSPSHLLYYFKGKEAILEQYFENVSVSFLEKIEEFGELEPREQIEALADFWFKGEASTVKEIGFMLECFGAAVNDDVLKITKRDFDERCKSHLAKIFDDCPAVFMNNSTDAAEIAYGLMIGLRSAVYFDSDIDPEGAHRLFLTSVLTMSGLK</sequence>
<dbReference type="InterPro" id="IPR009057">
    <property type="entry name" value="Homeodomain-like_sf"/>
</dbReference>
<evidence type="ECO:0000256" key="4">
    <source>
        <dbReference type="PROSITE-ProRule" id="PRU00335"/>
    </source>
</evidence>
<dbReference type="PANTHER" id="PTHR30055:SF234">
    <property type="entry name" value="HTH-TYPE TRANSCRIPTIONAL REGULATOR BETI"/>
    <property type="match status" value="1"/>
</dbReference>
<proteinExistence type="predicted"/>
<evidence type="ECO:0000259" key="5">
    <source>
        <dbReference type="PROSITE" id="PS50977"/>
    </source>
</evidence>
<dbReference type="EMBL" id="CP019343">
    <property type="protein sequence ID" value="ARN75494.1"/>
    <property type="molecule type" value="Genomic_DNA"/>
</dbReference>
<dbReference type="SUPFAM" id="SSF46689">
    <property type="entry name" value="Homeodomain-like"/>
    <property type="match status" value="1"/>
</dbReference>
<dbReference type="Pfam" id="PF00440">
    <property type="entry name" value="TetR_N"/>
    <property type="match status" value="1"/>
</dbReference>
<dbReference type="PROSITE" id="PS50977">
    <property type="entry name" value="HTH_TETR_2"/>
    <property type="match status" value="1"/>
</dbReference>
<organism evidence="6 7">
    <name type="scientific">Oceanicoccus sagamiensis</name>
    <dbReference type="NCBI Taxonomy" id="716816"/>
    <lineage>
        <taxon>Bacteria</taxon>
        <taxon>Pseudomonadati</taxon>
        <taxon>Pseudomonadota</taxon>
        <taxon>Gammaproteobacteria</taxon>
        <taxon>Cellvibrionales</taxon>
        <taxon>Spongiibacteraceae</taxon>
        <taxon>Oceanicoccus</taxon>
    </lineage>
</organism>
<dbReference type="GO" id="GO:0003700">
    <property type="term" value="F:DNA-binding transcription factor activity"/>
    <property type="evidence" value="ECO:0007669"/>
    <property type="project" value="TreeGrafter"/>
</dbReference>
<dbReference type="KEGG" id="osg:BST96_16075"/>
<dbReference type="InterPro" id="IPR001647">
    <property type="entry name" value="HTH_TetR"/>
</dbReference>
<keyword evidence="7" id="KW-1185">Reference proteome</keyword>
<feature type="domain" description="HTH tetR-type" evidence="5">
    <location>
        <begin position="19"/>
        <end position="79"/>
    </location>
</feature>
<dbReference type="RefSeq" id="WP_085759671.1">
    <property type="nucleotide sequence ID" value="NZ_CP019343.1"/>
</dbReference>
<keyword evidence="3" id="KW-0804">Transcription</keyword>
<evidence type="ECO:0000256" key="1">
    <source>
        <dbReference type="ARBA" id="ARBA00023015"/>
    </source>
</evidence>
<accession>A0A1X9NEL2</accession>
<dbReference type="GO" id="GO:0000976">
    <property type="term" value="F:transcription cis-regulatory region binding"/>
    <property type="evidence" value="ECO:0007669"/>
    <property type="project" value="TreeGrafter"/>
</dbReference>
<gene>
    <name evidence="6" type="ORF">BST96_16075</name>
</gene>
<dbReference type="STRING" id="716816.BST96_16075"/>
<evidence type="ECO:0000256" key="3">
    <source>
        <dbReference type="ARBA" id="ARBA00023163"/>
    </source>
</evidence>
<keyword evidence="1" id="KW-0805">Transcription regulation</keyword>
<feature type="DNA-binding region" description="H-T-H motif" evidence="4">
    <location>
        <begin position="42"/>
        <end position="61"/>
    </location>
</feature>
<dbReference type="OrthoDB" id="5816932at2"/>
<dbReference type="Proteomes" id="UP000193450">
    <property type="component" value="Chromosome"/>
</dbReference>
<evidence type="ECO:0000313" key="7">
    <source>
        <dbReference type="Proteomes" id="UP000193450"/>
    </source>
</evidence>
<dbReference type="Gene3D" id="1.10.357.10">
    <property type="entry name" value="Tetracycline Repressor, domain 2"/>
    <property type="match status" value="1"/>
</dbReference>
<evidence type="ECO:0000313" key="6">
    <source>
        <dbReference type="EMBL" id="ARN75494.1"/>
    </source>
</evidence>
<dbReference type="AlphaFoldDB" id="A0A1X9NEL2"/>